<proteinExistence type="predicted"/>
<sequence length="104" mass="12147">MKASLLKSPSTKDGDPSPQPTYKFENIDADRRAPGHIMLYTLQFFLVSNTCLKVSPESETFSNTMNFYLLIRSLYPLRHFLPSLFDICLWSMYIKNRYAVVQRM</sequence>
<feature type="region of interest" description="Disordered" evidence="1">
    <location>
        <begin position="1"/>
        <end position="24"/>
    </location>
</feature>
<dbReference type="AlphaFoldDB" id="A0A7S2KTW4"/>
<gene>
    <name evidence="2" type="ORF">LDAN0321_LOCUS11502</name>
</gene>
<name>A0A7S2KTW4_9STRA</name>
<accession>A0A7S2KTW4</accession>
<dbReference type="EMBL" id="HBGY01017797">
    <property type="protein sequence ID" value="CAD9585078.1"/>
    <property type="molecule type" value="Transcribed_RNA"/>
</dbReference>
<protein>
    <submittedName>
        <fullName evidence="2">Uncharacterized protein</fullName>
    </submittedName>
</protein>
<organism evidence="2">
    <name type="scientific">Leptocylindrus danicus</name>
    <dbReference type="NCBI Taxonomy" id="163516"/>
    <lineage>
        <taxon>Eukaryota</taxon>
        <taxon>Sar</taxon>
        <taxon>Stramenopiles</taxon>
        <taxon>Ochrophyta</taxon>
        <taxon>Bacillariophyta</taxon>
        <taxon>Coscinodiscophyceae</taxon>
        <taxon>Chaetocerotophycidae</taxon>
        <taxon>Leptocylindrales</taxon>
        <taxon>Leptocylindraceae</taxon>
        <taxon>Leptocylindrus</taxon>
    </lineage>
</organism>
<reference evidence="2" key="1">
    <citation type="submission" date="2021-01" db="EMBL/GenBank/DDBJ databases">
        <authorList>
            <person name="Corre E."/>
            <person name="Pelletier E."/>
            <person name="Niang G."/>
            <person name="Scheremetjew M."/>
            <person name="Finn R."/>
            <person name="Kale V."/>
            <person name="Holt S."/>
            <person name="Cochrane G."/>
            <person name="Meng A."/>
            <person name="Brown T."/>
            <person name="Cohen L."/>
        </authorList>
    </citation>
    <scope>NUCLEOTIDE SEQUENCE</scope>
    <source>
        <strain evidence="2">B650</strain>
    </source>
</reference>
<evidence type="ECO:0000256" key="1">
    <source>
        <dbReference type="SAM" id="MobiDB-lite"/>
    </source>
</evidence>
<evidence type="ECO:0000313" key="2">
    <source>
        <dbReference type="EMBL" id="CAD9585078.1"/>
    </source>
</evidence>